<proteinExistence type="predicted"/>
<dbReference type="EMBL" id="FQXQ01000004">
    <property type="protein sequence ID" value="SHH79682.1"/>
    <property type="molecule type" value="Genomic_DNA"/>
</dbReference>
<dbReference type="STRING" id="1195760.SAMN05444281_2018"/>
<dbReference type="OrthoDB" id="1274006at2"/>
<evidence type="ECO:0000313" key="2">
    <source>
        <dbReference type="Proteomes" id="UP000184109"/>
    </source>
</evidence>
<gene>
    <name evidence="1" type="ORF">SAMN05444281_2018</name>
</gene>
<evidence type="ECO:0000313" key="1">
    <source>
        <dbReference type="EMBL" id="SHH79682.1"/>
    </source>
</evidence>
<organism evidence="1 2">
    <name type="scientific">Wenyingzhuangia marina</name>
    <dbReference type="NCBI Taxonomy" id="1195760"/>
    <lineage>
        <taxon>Bacteria</taxon>
        <taxon>Pseudomonadati</taxon>
        <taxon>Bacteroidota</taxon>
        <taxon>Flavobacteriia</taxon>
        <taxon>Flavobacteriales</taxon>
        <taxon>Flavobacteriaceae</taxon>
        <taxon>Wenyingzhuangia</taxon>
    </lineage>
</organism>
<keyword evidence="2" id="KW-1185">Reference proteome</keyword>
<accession>A0A1M5VWL9</accession>
<dbReference type="RefSeq" id="WP_073121101.1">
    <property type="nucleotide sequence ID" value="NZ_BMEN01000004.1"/>
</dbReference>
<sequence>MNTFRINITLLFIAIFSISSYAQEKLNKYKYISIPKQLALQKSPNQYGINTILKDYLTKYDFTVFIKGDTIPKNINPCDILNLDADKSGFLTTKVIISFTDCYGNNVHNSIEGVSRIKEFKPAYYESLRAALKDPNIQEHQFTGTITSTTTTAQNISSSNSFILELKGQNYLFKETGTQDEYQVYKNEELIGSLKKSEGDHYILKAGTLNGTGNFDDFGNFSLTRVNPVNNASITDIMARVN</sequence>
<name>A0A1M5VWL9_9FLAO</name>
<protein>
    <submittedName>
        <fullName evidence="1">Uncharacterized protein</fullName>
    </submittedName>
</protein>
<dbReference type="Proteomes" id="UP000184109">
    <property type="component" value="Unassembled WGS sequence"/>
</dbReference>
<reference evidence="2" key="1">
    <citation type="submission" date="2016-11" db="EMBL/GenBank/DDBJ databases">
        <authorList>
            <person name="Varghese N."/>
            <person name="Submissions S."/>
        </authorList>
    </citation>
    <scope>NUCLEOTIDE SEQUENCE [LARGE SCALE GENOMIC DNA]</scope>
    <source>
        <strain evidence="2">DSM 100572</strain>
    </source>
</reference>
<dbReference type="AlphaFoldDB" id="A0A1M5VWL9"/>